<comment type="caution">
    <text evidence="3">The sequence shown here is derived from an EMBL/GenBank/DDBJ whole genome shotgun (WGS) entry which is preliminary data.</text>
</comment>
<feature type="domain" description="HTH cro/C1-type" evidence="2">
    <location>
        <begin position="5"/>
        <end position="60"/>
    </location>
</feature>
<dbReference type="Proteomes" id="UP001314681">
    <property type="component" value="Unassembled WGS sequence"/>
</dbReference>
<dbReference type="SUPFAM" id="SSF47413">
    <property type="entry name" value="lambda repressor-like DNA-binding domains"/>
    <property type="match status" value="1"/>
</dbReference>
<dbReference type="EMBL" id="JAHQCX010000020">
    <property type="protein sequence ID" value="MBU9728481.1"/>
    <property type="molecule type" value="Genomic_DNA"/>
</dbReference>
<keyword evidence="4" id="KW-1185">Reference proteome</keyword>
<dbReference type="SMART" id="SM00530">
    <property type="entry name" value="HTH_XRE"/>
    <property type="match status" value="1"/>
</dbReference>
<organism evidence="3 4">
    <name type="scientific">Diplocloster modestus</name>
    <dbReference type="NCBI Taxonomy" id="2850322"/>
    <lineage>
        <taxon>Bacteria</taxon>
        <taxon>Bacillati</taxon>
        <taxon>Bacillota</taxon>
        <taxon>Clostridia</taxon>
        <taxon>Lachnospirales</taxon>
        <taxon>Lachnospiraceae</taxon>
        <taxon>Diplocloster</taxon>
    </lineage>
</organism>
<dbReference type="InterPro" id="IPR001387">
    <property type="entry name" value="Cro/C1-type_HTH"/>
</dbReference>
<keyword evidence="1" id="KW-0238">DNA-binding</keyword>
<name>A0ABS6KD82_9FIRM</name>
<evidence type="ECO:0000313" key="3">
    <source>
        <dbReference type="EMBL" id="MBU9728481.1"/>
    </source>
</evidence>
<dbReference type="Pfam" id="PF01381">
    <property type="entry name" value="HTH_3"/>
    <property type="match status" value="1"/>
</dbReference>
<dbReference type="PANTHER" id="PTHR46797">
    <property type="entry name" value="HTH-TYPE TRANSCRIPTIONAL REGULATOR"/>
    <property type="match status" value="1"/>
</dbReference>
<dbReference type="InterPro" id="IPR050807">
    <property type="entry name" value="TransReg_Diox_bact_type"/>
</dbReference>
<evidence type="ECO:0000259" key="2">
    <source>
        <dbReference type="PROSITE" id="PS50943"/>
    </source>
</evidence>
<evidence type="ECO:0000256" key="1">
    <source>
        <dbReference type="ARBA" id="ARBA00023125"/>
    </source>
</evidence>
<dbReference type="PROSITE" id="PS50943">
    <property type="entry name" value="HTH_CROC1"/>
    <property type="match status" value="1"/>
</dbReference>
<protein>
    <submittedName>
        <fullName evidence="3">Helix-turn-helix transcriptional regulator</fullName>
    </submittedName>
</protein>
<sequence>MVNRLATIRSAKGWSQNQLALYSRVSRSTINAIENGNHLNTSVQTALKLARALRVPVEDIFQL</sequence>
<proteinExistence type="predicted"/>
<dbReference type="PANTHER" id="PTHR46797:SF1">
    <property type="entry name" value="METHYLPHOSPHONATE SYNTHASE"/>
    <property type="match status" value="1"/>
</dbReference>
<dbReference type="Gene3D" id="1.10.260.40">
    <property type="entry name" value="lambda repressor-like DNA-binding domains"/>
    <property type="match status" value="1"/>
</dbReference>
<evidence type="ECO:0000313" key="4">
    <source>
        <dbReference type="Proteomes" id="UP001314681"/>
    </source>
</evidence>
<accession>A0ABS6KD82</accession>
<dbReference type="RefSeq" id="WP_408626303.1">
    <property type="nucleotide sequence ID" value="NZ_JAHQCX010000020.1"/>
</dbReference>
<dbReference type="InterPro" id="IPR010982">
    <property type="entry name" value="Lambda_DNA-bd_dom_sf"/>
</dbReference>
<dbReference type="CDD" id="cd00093">
    <property type="entry name" value="HTH_XRE"/>
    <property type="match status" value="1"/>
</dbReference>
<gene>
    <name evidence="3" type="ORF">KTH90_21005</name>
</gene>
<reference evidence="3 4" key="1">
    <citation type="submission" date="2021-06" db="EMBL/GenBank/DDBJ databases">
        <title>Description of novel taxa of the family Lachnospiraceae.</title>
        <authorList>
            <person name="Chaplin A.V."/>
            <person name="Sokolova S.R."/>
            <person name="Pikina A.P."/>
            <person name="Korzhanova M."/>
            <person name="Belova V."/>
            <person name="Korostin D."/>
            <person name="Efimov B.A."/>
        </authorList>
    </citation>
    <scope>NUCLEOTIDE SEQUENCE [LARGE SCALE GENOMIC DNA]</scope>
    <source>
        <strain evidence="3 4">ASD4241</strain>
    </source>
</reference>